<dbReference type="AlphaFoldDB" id="A0A0B5CMW0"/>
<feature type="chain" id="PRO_5002099637" evidence="1">
    <location>
        <begin position="20"/>
        <end position="152"/>
    </location>
</feature>
<accession>A0A0B5CMW0</accession>
<sequence length="152" mass="17075">MSVKPLLICLLLSAPAAFADGLSCRESPKPTGNPEIDPLVVRYECRYTGSLKQAYAAFMKQGYDGKAPYPKTIPAVLPKKNLTLRGEKTEDCGNTVNEQPETLEWSFKLRYQNTNRIDMKYREVDCGSGASSDTEFMKSGKRVLIVHKYYHS</sequence>
<dbReference type="EMBL" id="CP007726">
    <property type="protein sequence ID" value="AJE17571.1"/>
    <property type="molecule type" value="Genomic_DNA"/>
</dbReference>
<dbReference type="HOGENOM" id="CLU_1720384_0_0_4"/>
<dbReference type="KEGG" id="nel:NELON_00875"/>
<evidence type="ECO:0000313" key="3">
    <source>
        <dbReference type="Proteomes" id="UP000031392"/>
    </source>
</evidence>
<dbReference type="PATRIC" id="fig|546263.7.peg.182"/>
<keyword evidence="3" id="KW-1185">Reference proteome</keyword>
<reference evidence="2 3" key="2">
    <citation type="journal article" date="2015" name="PLoS Genet.">
        <title>Common Cell Shape Evolution of Two Nasopharyngeal Pathogens.</title>
        <authorList>
            <person name="Veyrier F.J."/>
            <person name="Biais N."/>
            <person name="Morales P."/>
            <person name="Belkacem N."/>
            <person name="Guilhen C."/>
            <person name="Ranjeva S."/>
            <person name="Sismeiro O."/>
            <person name="Pehau-Arnaudet G."/>
            <person name="Rocha E.P."/>
            <person name="Werts C."/>
            <person name="Taha M.K."/>
            <person name="Boneca I.G."/>
        </authorList>
    </citation>
    <scope>NUCLEOTIDE SEQUENCE [LARGE SCALE GENOMIC DNA]</scope>
    <source>
        <strain evidence="2 3">ATCC 29315</strain>
    </source>
</reference>
<protein>
    <submittedName>
        <fullName evidence="2">Tail fiber protein</fullName>
    </submittedName>
</protein>
<evidence type="ECO:0000256" key="1">
    <source>
        <dbReference type="SAM" id="SignalP"/>
    </source>
</evidence>
<organism evidence="2 3">
    <name type="scientific">Neisseria elongata subsp. glycolytica ATCC 29315</name>
    <dbReference type="NCBI Taxonomy" id="546263"/>
    <lineage>
        <taxon>Bacteria</taxon>
        <taxon>Pseudomonadati</taxon>
        <taxon>Pseudomonadota</taxon>
        <taxon>Betaproteobacteria</taxon>
        <taxon>Neisseriales</taxon>
        <taxon>Neisseriaceae</taxon>
        <taxon>Neisseria</taxon>
    </lineage>
</organism>
<feature type="signal peptide" evidence="1">
    <location>
        <begin position="1"/>
        <end position="19"/>
    </location>
</feature>
<reference evidence="3" key="1">
    <citation type="submission" date="2014-05" db="EMBL/GenBank/DDBJ databases">
        <title>Complete Genome sequence of Neisseria elongata subsp. glycolytica.</title>
        <authorList>
            <person name="Veyrier F.J."/>
            <person name="Taha M.-K."/>
        </authorList>
    </citation>
    <scope>NUCLEOTIDE SEQUENCE [LARGE SCALE GENOMIC DNA]</scope>
    <source>
        <strain evidence="3">ATCC 29315</strain>
    </source>
</reference>
<keyword evidence="1" id="KW-0732">Signal</keyword>
<dbReference type="Proteomes" id="UP000031392">
    <property type="component" value="Chromosome"/>
</dbReference>
<name>A0A0B5CMW0_NEIEG</name>
<gene>
    <name evidence="2" type="ORF">NELON_00875</name>
</gene>
<evidence type="ECO:0000313" key="2">
    <source>
        <dbReference type="EMBL" id="AJE17571.1"/>
    </source>
</evidence>
<proteinExistence type="predicted"/>